<dbReference type="Gene3D" id="3.40.630.30">
    <property type="match status" value="1"/>
</dbReference>
<dbReference type="AlphaFoldDB" id="A0A2G9V308"/>
<dbReference type="SUPFAM" id="SSF55729">
    <property type="entry name" value="Acyl-CoA N-acyltransferases (Nat)"/>
    <property type="match status" value="1"/>
</dbReference>
<dbReference type="CDD" id="cd04301">
    <property type="entry name" value="NAT_SF"/>
    <property type="match status" value="1"/>
</dbReference>
<evidence type="ECO:0000259" key="4">
    <source>
        <dbReference type="PROSITE" id="PS51186"/>
    </source>
</evidence>
<evidence type="ECO:0000256" key="1">
    <source>
        <dbReference type="ARBA" id="ARBA00008694"/>
    </source>
</evidence>
<dbReference type="PANTHER" id="PTHR10545">
    <property type="entry name" value="DIAMINE N-ACETYLTRANSFERASE"/>
    <property type="match status" value="1"/>
</dbReference>
<dbReference type="FunFam" id="3.40.630.30:FF:000064">
    <property type="entry name" value="GNAT family acetyltransferase"/>
    <property type="match status" value="1"/>
</dbReference>
<dbReference type="InterPro" id="IPR016181">
    <property type="entry name" value="Acyl_CoA_acyltransferase"/>
</dbReference>
<protein>
    <recommendedName>
        <fullName evidence="4">N-acetyltransferase domain-containing protein</fullName>
    </recommendedName>
</protein>
<keyword evidence="6" id="KW-1185">Reference proteome</keyword>
<dbReference type="EMBL" id="KZ345026">
    <property type="protein sequence ID" value="PIO76867.1"/>
    <property type="molecule type" value="Genomic_DNA"/>
</dbReference>
<dbReference type="InterPro" id="IPR051016">
    <property type="entry name" value="Diverse_Substrate_AcTransf"/>
</dbReference>
<sequence length="113" mass="13229">MAVRVNRATPADAPILMSMIRELAEFEKMPEAVKIDEVRLATDLEKKSVDGFVLYEGDEPAAMLLFYYAYSTWDGQYIHMEDLYVRPQFRRQGYGRLLWRELGVLAKELHVER</sequence>
<reference evidence="5 6" key="1">
    <citation type="submission" date="2015-09" db="EMBL/GenBank/DDBJ databases">
        <title>Draft genome of the parasitic nematode Teladorsagia circumcincta isolate WARC Sus (inbred).</title>
        <authorList>
            <person name="Mitreva M."/>
        </authorList>
    </citation>
    <scope>NUCLEOTIDE SEQUENCE [LARGE SCALE GENOMIC DNA]</scope>
    <source>
        <strain evidence="5 6">S</strain>
    </source>
</reference>
<accession>A0A2G9V308</accession>
<dbReference type="PANTHER" id="PTHR10545:SF29">
    <property type="entry name" value="GH14572P-RELATED"/>
    <property type="match status" value="1"/>
</dbReference>
<dbReference type="InterPro" id="IPR000182">
    <property type="entry name" value="GNAT_dom"/>
</dbReference>
<feature type="domain" description="N-acetyltransferase" evidence="4">
    <location>
        <begin position="3"/>
        <end position="113"/>
    </location>
</feature>
<dbReference type="Pfam" id="PF00583">
    <property type="entry name" value="Acetyltransf_1"/>
    <property type="match status" value="1"/>
</dbReference>
<keyword evidence="3" id="KW-0012">Acyltransferase</keyword>
<dbReference type="Proteomes" id="UP000230423">
    <property type="component" value="Unassembled WGS sequence"/>
</dbReference>
<comment type="similarity">
    <text evidence="1">Belongs to the acetyltransferase family.</text>
</comment>
<organism evidence="5 6">
    <name type="scientific">Teladorsagia circumcincta</name>
    <name type="common">Brown stomach worm</name>
    <name type="synonym">Ostertagia circumcincta</name>
    <dbReference type="NCBI Taxonomy" id="45464"/>
    <lineage>
        <taxon>Eukaryota</taxon>
        <taxon>Metazoa</taxon>
        <taxon>Ecdysozoa</taxon>
        <taxon>Nematoda</taxon>
        <taxon>Chromadorea</taxon>
        <taxon>Rhabditida</taxon>
        <taxon>Rhabditina</taxon>
        <taxon>Rhabditomorpha</taxon>
        <taxon>Strongyloidea</taxon>
        <taxon>Trichostrongylidae</taxon>
        <taxon>Teladorsagia</taxon>
    </lineage>
</organism>
<dbReference type="PROSITE" id="PS51186">
    <property type="entry name" value="GNAT"/>
    <property type="match status" value="1"/>
</dbReference>
<evidence type="ECO:0000313" key="5">
    <source>
        <dbReference type="EMBL" id="PIO76867.1"/>
    </source>
</evidence>
<dbReference type="OrthoDB" id="7305308at2759"/>
<evidence type="ECO:0000256" key="3">
    <source>
        <dbReference type="ARBA" id="ARBA00023315"/>
    </source>
</evidence>
<name>A0A2G9V308_TELCI</name>
<evidence type="ECO:0000256" key="2">
    <source>
        <dbReference type="ARBA" id="ARBA00022679"/>
    </source>
</evidence>
<evidence type="ECO:0000313" key="6">
    <source>
        <dbReference type="Proteomes" id="UP000230423"/>
    </source>
</evidence>
<dbReference type="GO" id="GO:0008080">
    <property type="term" value="F:N-acetyltransferase activity"/>
    <property type="evidence" value="ECO:0007669"/>
    <property type="project" value="UniProtKB-ARBA"/>
</dbReference>
<proteinExistence type="inferred from homology"/>
<keyword evidence="2" id="KW-0808">Transferase</keyword>
<gene>
    <name evidence="5" type="ORF">TELCIR_01059</name>
</gene>